<dbReference type="GO" id="GO:0009288">
    <property type="term" value="C:bacterial-type flagellum"/>
    <property type="evidence" value="ECO:0007669"/>
    <property type="project" value="InterPro"/>
</dbReference>
<keyword evidence="2" id="KW-0966">Cell projection</keyword>
<dbReference type="Gene3D" id="1.10.220.30">
    <property type="match status" value="1"/>
</dbReference>
<dbReference type="Pfam" id="PF01706">
    <property type="entry name" value="FliG_C"/>
    <property type="match status" value="1"/>
</dbReference>
<dbReference type="EMBL" id="JAHAKR010000743">
    <property type="protein sequence ID" value="MBS5831346.1"/>
    <property type="molecule type" value="Genomic_DNA"/>
</dbReference>
<dbReference type="InterPro" id="IPR011002">
    <property type="entry name" value="FliG_a-hlx"/>
</dbReference>
<sequence length="64" mass="7203">DGIKDKFLSNMSQRAAEAFKEEMQYLGAVRVKDVEEAQRRIVEVVQGLADQGVFQVGEADEMIE</sequence>
<keyword evidence="2" id="KW-0969">Cilium</keyword>
<proteinExistence type="predicted"/>
<evidence type="ECO:0000313" key="2">
    <source>
        <dbReference type="EMBL" id="MBS5831346.1"/>
    </source>
</evidence>
<dbReference type="InterPro" id="IPR000090">
    <property type="entry name" value="Flg_Motor_Flig"/>
</dbReference>
<protein>
    <submittedName>
        <fullName evidence="2">Flagellar motor switch protein FliG</fullName>
    </submittedName>
</protein>
<evidence type="ECO:0000313" key="3">
    <source>
        <dbReference type="Proteomes" id="UP000824019"/>
    </source>
</evidence>
<feature type="non-terminal residue" evidence="2">
    <location>
        <position position="1"/>
    </location>
</feature>
<organism evidence="2 3">
    <name type="scientific">Campylobacter concisus</name>
    <dbReference type="NCBI Taxonomy" id="199"/>
    <lineage>
        <taxon>Bacteria</taxon>
        <taxon>Pseudomonadati</taxon>
        <taxon>Campylobacterota</taxon>
        <taxon>Epsilonproteobacteria</taxon>
        <taxon>Campylobacterales</taxon>
        <taxon>Campylobacteraceae</taxon>
        <taxon>Campylobacter</taxon>
    </lineage>
</organism>
<keyword evidence="2" id="KW-0282">Flagellum</keyword>
<feature type="domain" description="Flagellar motor switch protein FliG C-terminal" evidence="1">
    <location>
        <begin position="2"/>
        <end position="54"/>
    </location>
</feature>
<dbReference type="PANTHER" id="PTHR30534:SF0">
    <property type="entry name" value="FLAGELLAR MOTOR SWITCH PROTEIN FLIG"/>
    <property type="match status" value="1"/>
</dbReference>
<dbReference type="AlphaFoldDB" id="A0A9E1BBK9"/>
<comment type="caution">
    <text evidence="2">The sequence shown here is derived from an EMBL/GenBank/DDBJ whole genome shotgun (WGS) entry which is preliminary data.</text>
</comment>
<name>A0A9E1BBK9_9BACT</name>
<gene>
    <name evidence="2" type="ORF">KIC69_11080</name>
</gene>
<accession>A0A9E1BBK9</accession>
<dbReference type="GO" id="GO:0003774">
    <property type="term" value="F:cytoskeletal motor activity"/>
    <property type="evidence" value="ECO:0007669"/>
    <property type="project" value="InterPro"/>
</dbReference>
<reference evidence="2" key="1">
    <citation type="submission" date="2021-02" db="EMBL/GenBank/DDBJ databases">
        <title>Infant gut strain persistence is associated with maternal origin, phylogeny, and functional potential including surface adhesion and iron acquisition.</title>
        <authorList>
            <person name="Lou Y.C."/>
        </authorList>
    </citation>
    <scope>NUCLEOTIDE SEQUENCE</scope>
    <source>
        <strain evidence="2">L3_101_000G1_dasL3_101_000G1_concoct_7_sub</strain>
    </source>
</reference>
<dbReference type="InterPro" id="IPR023087">
    <property type="entry name" value="Flg_Motor_Flig_C"/>
</dbReference>
<dbReference type="GO" id="GO:0006935">
    <property type="term" value="P:chemotaxis"/>
    <property type="evidence" value="ECO:0007669"/>
    <property type="project" value="InterPro"/>
</dbReference>
<dbReference type="GO" id="GO:0071973">
    <property type="term" value="P:bacterial-type flagellum-dependent cell motility"/>
    <property type="evidence" value="ECO:0007669"/>
    <property type="project" value="InterPro"/>
</dbReference>
<evidence type="ECO:0000259" key="1">
    <source>
        <dbReference type="Pfam" id="PF01706"/>
    </source>
</evidence>
<dbReference type="Proteomes" id="UP000824019">
    <property type="component" value="Unassembled WGS sequence"/>
</dbReference>
<dbReference type="PANTHER" id="PTHR30534">
    <property type="entry name" value="FLAGELLAR MOTOR SWITCH PROTEIN FLIG"/>
    <property type="match status" value="1"/>
</dbReference>
<dbReference type="SUPFAM" id="SSF48029">
    <property type="entry name" value="FliG"/>
    <property type="match status" value="1"/>
</dbReference>